<proteinExistence type="predicted"/>
<dbReference type="EMBL" id="CM037626">
    <property type="protein sequence ID" value="KAH8011735.1"/>
    <property type="molecule type" value="Genomic_DNA"/>
</dbReference>
<protein>
    <submittedName>
        <fullName evidence="1">Uncharacterized protein</fullName>
    </submittedName>
</protein>
<name>A0ACB8FXL8_9SAUR</name>
<reference evidence="1" key="1">
    <citation type="submission" date="2021-08" db="EMBL/GenBank/DDBJ databases">
        <title>The first chromosome-level gecko genome reveals the dynamic sex chromosomes of Neotropical dwarf geckos (Sphaerodactylidae: Sphaerodactylus).</title>
        <authorList>
            <person name="Pinto B.J."/>
            <person name="Keating S.E."/>
            <person name="Gamble T."/>
        </authorList>
    </citation>
    <scope>NUCLEOTIDE SEQUENCE</scope>
    <source>
        <strain evidence="1">TG3544</strain>
    </source>
</reference>
<comment type="caution">
    <text evidence="1">The sequence shown here is derived from an EMBL/GenBank/DDBJ whole genome shotgun (WGS) entry which is preliminary data.</text>
</comment>
<sequence>MGDVYFGVLLAILALLIIATNAVVTVALVRLIWKTGCLGLCFVLNLAIADSLVGFTITGLVTEELAGHAHHTTRTYCILRMSCIVCPSAASILTVILVAFDRYLAIKHPFRYFKIMHGLVVRACIGGLWLLAFLIGFLPLIVQSFQKKDYQEPCTFFGVFLPTYMLTVFCVAFIPALFAFTYIHCHLLKIASSHAQQIREQEQIHSSGTYAASQPFSDTKGLMRRVYAYWQKEVRFQLYQMCLCMKSKVFPLFHVDSCHHAPSGTVASVHTISLPKLEE</sequence>
<keyword evidence="2" id="KW-1185">Reference proteome</keyword>
<dbReference type="Proteomes" id="UP000827872">
    <property type="component" value="Linkage Group LG13"/>
</dbReference>
<evidence type="ECO:0000313" key="2">
    <source>
        <dbReference type="Proteomes" id="UP000827872"/>
    </source>
</evidence>
<accession>A0ACB8FXL8</accession>
<evidence type="ECO:0000313" key="1">
    <source>
        <dbReference type="EMBL" id="KAH8011735.1"/>
    </source>
</evidence>
<gene>
    <name evidence="1" type="ORF">K3G42_006442</name>
</gene>
<organism evidence="1 2">
    <name type="scientific">Sphaerodactylus townsendi</name>
    <dbReference type="NCBI Taxonomy" id="933632"/>
    <lineage>
        <taxon>Eukaryota</taxon>
        <taxon>Metazoa</taxon>
        <taxon>Chordata</taxon>
        <taxon>Craniata</taxon>
        <taxon>Vertebrata</taxon>
        <taxon>Euteleostomi</taxon>
        <taxon>Lepidosauria</taxon>
        <taxon>Squamata</taxon>
        <taxon>Bifurcata</taxon>
        <taxon>Gekkota</taxon>
        <taxon>Sphaerodactylidae</taxon>
        <taxon>Sphaerodactylus</taxon>
    </lineage>
</organism>